<evidence type="ECO:0000313" key="2">
    <source>
        <dbReference type="EMBL" id="GBP55916.1"/>
    </source>
</evidence>
<protein>
    <submittedName>
        <fullName evidence="2">Uncharacterized protein</fullName>
    </submittedName>
</protein>
<evidence type="ECO:0000313" key="3">
    <source>
        <dbReference type="Proteomes" id="UP000299102"/>
    </source>
</evidence>
<feature type="region of interest" description="Disordered" evidence="1">
    <location>
        <begin position="212"/>
        <end position="259"/>
    </location>
</feature>
<comment type="caution">
    <text evidence="2">The sequence shown here is derived from an EMBL/GenBank/DDBJ whole genome shotgun (WGS) entry which is preliminary data.</text>
</comment>
<keyword evidence="3" id="KW-1185">Reference proteome</keyword>
<evidence type="ECO:0000256" key="1">
    <source>
        <dbReference type="SAM" id="MobiDB-lite"/>
    </source>
</evidence>
<dbReference type="AlphaFoldDB" id="A0A4C1WWK6"/>
<name>A0A4C1WWK6_EUMVA</name>
<organism evidence="2 3">
    <name type="scientific">Eumeta variegata</name>
    <name type="common">Bagworm moth</name>
    <name type="synonym">Eumeta japonica</name>
    <dbReference type="NCBI Taxonomy" id="151549"/>
    <lineage>
        <taxon>Eukaryota</taxon>
        <taxon>Metazoa</taxon>
        <taxon>Ecdysozoa</taxon>
        <taxon>Arthropoda</taxon>
        <taxon>Hexapoda</taxon>
        <taxon>Insecta</taxon>
        <taxon>Pterygota</taxon>
        <taxon>Neoptera</taxon>
        <taxon>Endopterygota</taxon>
        <taxon>Lepidoptera</taxon>
        <taxon>Glossata</taxon>
        <taxon>Ditrysia</taxon>
        <taxon>Tineoidea</taxon>
        <taxon>Psychidae</taxon>
        <taxon>Oiketicinae</taxon>
        <taxon>Eumeta</taxon>
    </lineage>
</organism>
<feature type="compositionally biased region" description="Basic residues" evidence="1">
    <location>
        <begin position="216"/>
        <end position="233"/>
    </location>
</feature>
<sequence>MSKLDDLFDKKKDEAPMLDLSKTIINTAEEYRAVLDKVPDFKTRPEKVRSEDFKIRDKAEDQKTKTARKEIKAYDKLNTRGYEEKHFTFMDPVPVEMRGLKFEELCTVPIEWRMLTSLRPKSKLDEEYFNRLIELRKSELRTIARDKREYAKNPMIRKTKNRSGVTESRIVSCNECGEEYCDGKMCLITNYDMFARTKAEVEHKVVRVAVPQAGGRLRRGRRKIRSKNTRTRSKSAAPPAASNDKKRSKKQGTKSDSEL</sequence>
<reference evidence="2 3" key="1">
    <citation type="journal article" date="2019" name="Commun. Biol.">
        <title>The bagworm genome reveals a unique fibroin gene that provides high tensile strength.</title>
        <authorList>
            <person name="Kono N."/>
            <person name="Nakamura H."/>
            <person name="Ohtoshi R."/>
            <person name="Tomita M."/>
            <person name="Numata K."/>
            <person name="Arakawa K."/>
        </authorList>
    </citation>
    <scope>NUCLEOTIDE SEQUENCE [LARGE SCALE GENOMIC DNA]</scope>
</reference>
<proteinExistence type="predicted"/>
<dbReference type="EMBL" id="BGZK01000681">
    <property type="protein sequence ID" value="GBP55916.1"/>
    <property type="molecule type" value="Genomic_DNA"/>
</dbReference>
<dbReference type="OrthoDB" id="8250201at2759"/>
<dbReference type="Proteomes" id="UP000299102">
    <property type="component" value="Unassembled WGS sequence"/>
</dbReference>
<accession>A0A4C1WWK6</accession>
<gene>
    <name evidence="2" type="ORF">EVAR_43708_1</name>
</gene>